<keyword evidence="1" id="KW-0489">Methyltransferase</keyword>
<dbReference type="eggNOG" id="COG2227">
    <property type="taxonomic scope" value="Bacteria"/>
</dbReference>
<dbReference type="GO" id="GO:0008168">
    <property type="term" value="F:methyltransferase activity"/>
    <property type="evidence" value="ECO:0007669"/>
    <property type="project" value="UniProtKB-KW"/>
</dbReference>
<reference evidence="2" key="1">
    <citation type="journal article" date="2011" name="MBio">
        <title>Novel metabolic attributes of the genus Cyanothece, comprising a group of unicellular nitrogen-fixing Cyanobacteria.</title>
        <authorList>
            <person name="Bandyopadhyay A."/>
            <person name="Elvitigala T."/>
            <person name="Welsh E."/>
            <person name="Stockel J."/>
            <person name="Liberton M."/>
            <person name="Min H."/>
            <person name="Sherman L.A."/>
            <person name="Pakrasi H.B."/>
        </authorList>
    </citation>
    <scope>NUCLEOTIDE SEQUENCE [LARGE SCALE GENOMIC DNA]</scope>
    <source>
        <strain evidence="2">PCC 8801</strain>
    </source>
</reference>
<organism evidence="1 2">
    <name type="scientific">Rippkaea orientalis (strain PCC 8801 / RF-1)</name>
    <name type="common">Cyanothece sp. (strain PCC 8801)</name>
    <dbReference type="NCBI Taxonomy" id="41431"/>
    <lineage>
        <taxon>Bacteria</taxon>
        <taxon>Bacillati</taxon>
        <taxon>Cyanobacteriota</taxon>
        <taxon>Cyanophyceae</taxon>
        <taxon>Oscillatoriophycideae</taxon>
        <taxon>Chroococcales</taxon>
        <taxon>Aphanothecaceae</taxon>
        <taxon>Rippkaea</taxon>
        <taxon>Rippkaea orientalis</taxon>
    </lineage>
</organism>
<dbReference type="Pfam" id="PF13489">
    <property type="entry name" value="Methyltransf_23"/>
    <property type="match status" value="1"/>
</dbReference>
<keyword evidence="2" id="KW-1185">Reference proteome</keyword>
<evidence type="ECO:0000313" key="2">
    <source>
        <dbReference type="Proteomes" id="UP000008204"/>
    </source>
</evidence>
<proteinExistence type="predicted"/>
<dbReference type="PANTHER" id="PTHR43861">
    <property type="entry name" value="TRANS-ACONITATE 2-METHYLTRANSFERASE-RELATED"/>
    <property type="match status" value="1"/>
</dbReference>
<dbReference type="HOGENOM" id="CLU_851835_0_0_3"/>
<evidence type="ECO:0000313" key="1">
    <source>
        <dbReference type="EMBL" id="ACK64396.1"/>
    </source>
</evidence>
<dbReference type="Gene3D" id="3.40.50.150">
    <property type="entry name" value="Vaccinia Virus protein VP39"/>
    <property type="match status" value="1"/>
</dbReference>
<name>B7K376_RIPO1</name>
<protein>
    <submittedName>
        <fullName evidence="1">Methyltransferase type 12</fullName>
    </submittedName>
</protein>
<dbReference type="OrthoDB" id="9791837at2"/>
<dbReference type="GO" id="GO:0032259">
    <property type="term" value="P:methylation"/>
    <property type="evidence" value="ECO:0007669"/>
    <property type="project" value="UniProtKB-KW"/>
</dbReference>
<accession>B7K376</accession>
<dbReference type="SUPFAM" id="SSF53335">
    <property type="entry name" value="S-adenosyl-L-methionine-dependent methyltransferases"/>
    <property type="match status" value="1"/>
</dbReference>
<gene>
    <name evidence="1" type="ordered locus">PCC8801_0296</name>
</gene>
<dbReference type="KEGG" id="cyp:PCC8801_0296"/>
<dbReference type="EMBL" id="CP001287">
    <property type="protein sequence ID" value="ACK64396.1"/>
    <property type="molecule type" value="Genomic_DNA"/>
</dbReference>
<sequence length="326" mass="37619">MKCLICNLTSLRYVGQNPSFKKGKIYRCKQCQLAMTHPLPTVKELLEFYQSGYYIKTITKEAIEQRLLASQQRASSQFEFIRQYLPENTTLGKVLDLGCSDGSLLLLLDKHGFDVWGYEPDTQMAELANKRLSKDQEKVSNDMFPGKEVEKNTYDLICSSHLFEHIVDPITHLEQIRESLTVNGLLFMEIPNQYSRLKDFLCPGAQMLGHLYYYSPHSIKCILENHGFKVIYITTCGINIKNFRKPYGKSSIEIQIDNLIVSLLKIVSKGHLIKKLYDKIEKKVLQLNKLYLSKETTTHEVQSPYTTYWEGNEQGNAIRLIAKKMI</sequence>
<dbReference type="STRING" id="41431.PCC8801_0296"/>
<keyword evidence="1" id="KW-0808">Transferase</keyword>
<dbReference type="InterPro" id="IPR029063">
    <property type="entry name" value="SAM-dependent_MTases_sf"/>
</dbReference>
<dbReference type="AlphaFoldDB" id="B7K376"/>
<dbReference type="Proteomes" id="UP000008204">
    <property type="component" value="Chromosome"/>
</dbReference>
<dbReference type="CDD" id="cd02440">
    <property type="entry name" value="AdoMet_MTases"/>
    <property type="match status" value="1"/>
</dbReference>